<evidence type="ECO:0000256" key="4">
    <source>
        <dbReference type="PROSITE-ProRule" id="PRU01343"/>
    </source>
</evidence>
<evidence type="ECO:0000256" key="1">
    <source>
        <dbReference type="ARBA" id="ARBA00022723"/>
    </source>
</evidence>
<dbReference type="PROSITE" id="PS51999">
    <property type="entry name" value="ZF_GRF"/>
    <property type="match status" value="2"/>
</dbReference>
<evidence type="ECO:0000313" key="7">
    <source>
        <dbReference type="EMBL" id="KNC51406.1"/>
    </source>
</evidence>
<gene>
    <name evidence="7" type="ORF">AMSG_07591</name>
</gene>
<evidence type="ECO:0000256" key="5">
    <source>
        <dbReference type="SAM" id="MobiDB-lite"/>
    </source>
</evidence>
<dbReference type="GO" id="GO:0008270">
    <property type="term" value="F:zinc ion binding"/>
    <property type="evidence" value="ECO:0007669"/>
    <property type="project" value="UniProtKB-KW"/>
</dbReference>
<keyword evidence="1" id="KW-0479">Metal-binding</keyword>
<keyword evidence="3" id="KW-0862">Zinc</keyword>
<reference evidence="7 8" key="1">
    <citation type="submission" date="2010-05" db="EMBL/GenBank/DDBJ databases">
        <title>The Genome Sequence of Thecamonas trahens ATCC 50062.</title>
        <authorList>
            <consortium name="The Broad Institute Genome Sequencing Platform"/>
            <person name="Russ C."/>
            <person name="Cuomo C."/>
            <person name="Shea T."/>
            <person name="Young S.K."/>
            <person name="Zeng Q."/>
            <person name="Koehrsen M."/>
            <person name="Haas B."/>
            <person name="Borodovsky M."/>
            <person name="Guigo R."/>
            <person name="Alvarado L."/>
            <person name="Berlin A."/>
            <person name="Bochicchio J."/>
            <person name="Borenstein D."/>
            <person name="Chapman S."/>
            <person name="Chen Z."/>
            <person name="Freedman E."/>
            <person name="Gellesch M."/>
            <person name="Goldberg J."/>
            <person name="Griggs A."/>
            <person name="Gujja S."/>
            <person name="Heilman E."/>
            <person name="Heiman D."/>
            <person name="Hepburn T."/>
            <person name="Howarth C."/>
            <person name="Jen D."/>
            <person name="Larson L."/>
            <person name="Mehta T."/>
            <person name="Park D."/>
            <person name="Pearson M."/>
            <person name="Roberts A."/>
            <person name="Saif S."/>
            <person name="Shenoy N."/>
            <person name="Sisk P."/>
            <person name="Stolte C."/>
            <person name="Sykes S."/>
            <person name="Thomson T."/>
            <person name="Walk T."/>
            <person name="White J."/>
            <person name="Yandava C."/>
            <person name="Burger G."/>
            <person name="Gray M.W."/>
            <person name="Holland P.W.H."/>
            <person name="King N."/>
            <person name="Lang F.B.F."/>
            <person name="Roger A.J."/>
            <person name="Ruiz-Trillo I."/>
            <person name="Lander E."/>
            <person name="Nusbaum C."/>
        </authorList>
    </citation>
    <scope>NUCLEOTIDE SEQUENCE [LARGE SCALE GENOMIC DNA]</scope>
    <source>
        <strain evidence="7 8">ATCC 50062</strain>
    </source>
</reference>
<dbReference type="Pfam" id="PF06839">
    <property type="entry name" value="Zn_ribbon_GRF"/>
    <property type="match status" value="2"/>
</dbReference>
<keyword evidence="8" id="KW-1185">Reference proteome</keyword>
<keyword evidence="2 4" id="KW-0863">Zinc-finger</keyword>
<dbReference type="EMBL" id="GL349467">
    <property type="protein sequence ID" value="KNC51406.1"/>
    <property type="molecule type" value="Genomic_DNA"/>
</dbReference>
<feature type="domain" description="GRF-type" evidence="6">
    <location>
        <begin position="264"/>
        <end position="305"/>
    </location>
</feature>
<dbReference type="AlphaFoldDB" id="A0A0L0DGZ4"/>
<dbReference type="InterPro" id="IPR010666">
    <property type="entry name" value="Znf_GRF"/>
</dbReference>
<sequence length="425" mass="45388">MSAPIPILVVSLAPNAPVEALSKALAAAGVAPAAAVLLYSSADYESYAALRAYYRALLLALPSVPGKCIAVVATHYDAPEKALAAPAFHRAHRLAHWNVSLATGYNAELPLRFLLATRLALPHDTPLVLYSLGDKVFVSEDAIAAANASANDDNADGADGASSAAELAVRRKRHGYRAASLAARPRAAPTDPDVVICELPPCECGELPLLLRSAKSRPDHPNHGRPYWACANDDEWSCCGLFVWADLPLESQGDARDLVSSVCCRVHGLPTLRRRITRHTANHGRIFLVCSARQRCDFFQWADKPRFKFTRWRPPSLRTPYVRAPPIEPPRSAAAPGTTSAQVSGLDLLRAEREIHRLRLAGALTPDNASGLLATLDSPDALLTAAVVSVLNANADEAATLLPTTAASPHTVSTRQTTSPSSPRS</sequence>
<feature type="domain" description="GRF-type" evidence="6">
    <location>
        <begin position="202"/>
        <end position="248"/>
    </location>
</feature>
<evidence type="ECO:0000313" key="8">
    <source>
        <dbReference type="Proteomes" id="UP000054408"/>
    </source>
</evidence>
<organism evidence="7 8">
    <name type="scientific">Thecamonas trahens ATCC 50062</name>
    <dbReference type="NCBI Taxonomy" id="461836"/>
    <lineage>
        <taxon>Eukaryota</taxon>
        <taxon>Apusozoa</taxon>
        <taxon>Apusomonadida</taxon>
        <taxon>Apusomonadidae</taxon>
        <taxon>Thecamonas</taxon>
    </lineage>
</organism>
<dbReference type="Proteomes" id="UP000054408">
    <property type="component" value="Unassembled WGS sequence"/>
</dbReference>
<feature type="region of interest" description="Disordered" evidence="5">
    <location>
        <begin position="321"/>
        <end position="340"/>
    </location>
</feature>
<accession>A0A0L0DGZ4</accession>
<feature type="region of interest" description="Disordered" evidence="5">
    <location>
        <begin position="402"/>
        <end position="425"/>
    </location>
</feature>
<proteinExistence type="predicted"/>
<protein>
    <recommendedName>
        <fullName evidence="6">GRF-type domain-containing protein</fullName>
    </recommendedName>
</protein>
<name>A0A0L0DGZ4_THETB</name>
<evidence type="ECO:0000256" key="3">
    <source>
        <dbReference type="ARBA" id="ARBA00022833"/>
    </source>
</evidence>
<dbReference type="RefSeq" id="XP_013756073.1">
    <property type="nucleotide sequence ID" value="XM_013900619.1"/>
</dbReference>
<evidence type="ECO:0000256" key="2">
    <source>
        <dbReference type="ARBA" id="ARBA00022771"/>
    </source>
</evidence>
<evidence type="ECO:0000259" key="6">
    <source>
        <dbReference type="PROSITE" id="PS51999"/>
    </source>
</evidence>
<dbReference type="GeneID" id="25566478"/>
<dbReference type="STRING" id="461836.A0A0L0DGZ4"/>